<reference evidence="2 3" key="1">
    <citation type="submission" date="2019-02" db="EMBL/GenBank/DDBJ databases">
        <title>Deep-cultivation of Planctomycetes and their phenomic and genomic characterization uncovers novel biology.</title>
        <authorList>
            <person name="Wiegand S."/>
            <person name="Jogler M."/>
            <person name="Boedeker C."/>
            <person name="Pinto D."/>
            <person name="Vollmers J."/>
            <person name="Rivas-Marin E."/>
            <person name="Kohn T."/>
            <person name="Peeters S.H."/>
            <person name="Heuer A."/>
            <person name="Rast P."/>
            <person name="Oberbeckmann S."/>
            <person name="Bunk B."/>
            <person name="Jeske O."/>
            <person name="Meyerdierks A."/>
            <person name="Storesund J.E."/>
            <person name="Kallscheuer N."/>
            <person name="Luecker S."/>
            <person name="Lage O.M."/>
            <person name="Pohl T."/>
            <person name="Merkel B.J."/>
            <person name="Hornburger P."/>
            <person name="Mueller R.-W."/>
            <person name="Bruemmer F."/>
            <person name="Labrenz M."/>
            <person name="Spormann A.M."/>
            <person name="Op Den Camp H."/>
            <person name="Overmann J."/>
            <person name="Amann R."/>
            <person name="Jetten M.S.M."/>
            <person name="Mascher T."/>
            <person name="Medema M.H."/>
            <person name="Devos D.P."/>
            <person name="Kaster A.-K."/>
            <person name="Ovreas L."/>
            <person name="Rohde M."/>
            <person name="Galperin M.Y."/>
            <person name="Jogler C."/>
        </authorList>
    </citation>
    <scope>NUCLEOTIDE SEQUENCE [LARGE SCALE GENOMIC DNA]</scope>
    <source>
        <strain evidence="2 3">Mal64</strain>
    </source>
</reference>
<dbReference type="InterPro" id="IPR029052">
    <property type="entry name" value="Metallo-depent_PP-like"/>
</dbReference>
<dbReference type="SUPFAM" id="SSF56300">
    <property type="entry name" value="Metallo-dependent phosphatases"/>
    <property type="match status" value="1"/>
</dbReference>
<dbReference type="GO" id="GO:0005737">
    <property type="term" value="C:cytoplasm"/>
    <property type="evidence" value="ECO:0007669"/>
    <property type="project" value="TreeGrafter"/>
</dbReference>
<dbReference type="PANTHER" id="PTHR42850">
    <property type="entry name" value="METALLOPHOSPHOESTERASE"/>
    <property type="match status" value="1"/>
</dbReference>
<dbReference type="PANTHER" id="PTHR42850:SF4">
    <property type="entry name" value="ZINC-DEPENDENT ENDOPOLYPHOSPHATASE"/>
    <property type="match status" value="1"/>
</dbReference>
<dbReference type="EC" id="3.1.3.16" evidence="2"/>
<dbReference type="Gene3D" id="3.60.21.10">
    <property type="match status" value="1"/>
</dbReference>
<dbReference type="Pfam" id="PF00149">
    <property type="entry name" value="Metallophos"/>
    <property type="match status" value="1"/>
</dbReference>
<dbReference type="GO" id="GO:0008803">
    <property type="term" value="F:bis(5'-nucleosyl)-tetraphosphatase (symmetrical) activity"/>
    <property type="evidence" value="ECO:0007669"/>
    <property type="project" value="TreeGrafter"/>
</dbReference>
<evidence type="ECO:0000313" key="3">
    <source>
        <dbReference type="Proteomes" id="UP000315440"/>
    </source>
</evidence>
<dbReference type="Proteomes" id="UP000315440">
    <property type="component" value="Unassembled WGS sequence"/>
</dbReference>
<dbReference type="GO" id="GO:0110154">
    <property type="term" value="P:RNA decapping"/>
    <property type="evidence" value="ECO:0007669"/>
    <property type="project" value="TreeGrafter"/>
</dbReference>
<dbReference type="AlphaFoldDB" id="A0A5C5ZIK3"/>
<dbReference type="OrthoDB" id="384253at2"/>
<keyword evidence="2" id="KW-0378">Hydrolase</keyword>
<keyword evidence="3" id="KW-1185">Reference proteome</keyword>
<dbReference type="RefSeq" id="WP_146401157.1">
    <property type="nucleotide sequence ID" value="NZ_SJPQ01000003.1"/>
</dbReference>
<gene>
    <name evidence="2" type="primary">pphA</name>
    <name evidence="2" type="ORF">Mal64_27500</name>
</gene>
<feature type="domain" description="Calcineurin-like phosphoesterase" evidence="1">
    <location>
        <begin position="3"/>
        <end position="143"/>
    </location>
</feature>
<organism evidence="2 3">
    <name type="scientific">Pseudobythopirellula maris</name>
    <dbReference type="NCBI Taxonomy" id="2527991"/>
    <lineage>
        <taxon>Bacteria</taxon>
        <taxon>Pseudomonadati</taxon>
        <taxon>Planctomycetota</taxon>
        <taxon>Planctomycetia</taxon>
        <taxon>Pirellulales</taxon>
        <taxon>Lacipirellulaceae</taxon>
        <taxon>Pseudobythopirellula</taxon>
    </lineage>
</organism>
<sequence>MPRTLAIGDIHGCLSAFDALLAEVSPQEGDTVVLLGDLVDRGPDTRGVIDRAIALGERCEVIAIMGNHEEMMLGAVTGRMSIGAWLGVGGRETLASYGGRTASIPPAHLRYLERMNSYHEGPGDLFVHAMVDPLVPMADQTPESLRWHKIQGAEPPHRTGKRVVCGHTSQKNGLPKVWEGWACIDTWPAGGEWLSCLDVETNELVQANQAGETRRFSLSEQPASP</sequence>
<name>A0A5C5ZIK3_9BACT</name>
<dbReference type="GO" id="GO:0004722">
    <property type="term" value="F:protein serine/threonine phosphatase activity"/>
    <property type="evidence" value="ECO:0007669"/>
    <property type="project" value="UniProtKB-EC"/>
</dbReference>
<comment type="caution">
    <text evidence="2">The sequence shown here is derived from an EMBL/GenBank/DDBJ whole genome shotgun (WGS) entry which is preliminary data.</text>
</comment>
<dbReference type="CDD" id="cd00144">
    <property type="entry name" value="MPP_PPP_family"/>
    <property type="match status" value="1"/>
</dbReference>
<dbReference type="EMBL" id="SJPQ01000003">
    <property type="protein sequence ID" value="TWT87212.1"/>
    <property type="molecule type" value="Genomic_DNA"/>
</dbReference>
<evidence type="ECO:0000313" key="2">
    <source>
        <dbReference type="EMBL" id="TWT87212.1"/>
    </source>
</evidence>
<proteinExistence type="predicted"/>
<protein>
    <submittedName>
        <fullName evidence="2">Serine/threonine-protein phosphatase 1</fullName>
        <ecNumber evidence="2">3.1.3.16</ecNumber>
    </submittedName>
</protein>
<evidence type="ECO:0000259" key="1">
    <source>
        <dbReference type="Pfam" id="PF00149"/>
    </source>
</evidence>
<dbReference type="InterPro" id="IPR050126">
    <property type="entry name" value="Ap4A_hydrolase"/>
</dbReference>
<dbReference type="InterPro" id="IPR004843">
    <property type="entry name" value="Calcineurin-like_PHP"/>
</dbReference>
<accession>A0A5C5ZIK3</accession>